<dbReference type="CDD" id="cd02796">
    <property type="entry name" value="tRNA_bind_bactPheRS"/>
    <property type="match status" value="1"/>
</dbReference>
<dbReference type="SUPFAM" id="SSF54991">
    <property type="entry name" value="Anticodon-binding domain of PheRS"/>
    <property type="match status" value="1"/>
</dbReference>
<evidence type="ECO:0000256" key="14">
    <source>
        <dbReference type="ARBA" id="ARBA00049255"/>
    </source>
</evidence>
<dbReference type="HAMAP" id="MF_00283">
    <property type="entry name" value="Phe_tRNA_synth_beta1"/>
    <property type="match status" value="1"/>
</dbReference>
<dbReference type="InterPro" id="IPR012340">
    <property type="entry name" value="NA-bd_OB-fold"/>
</dbReference>
<dbReference type="Pfam" id="PF01588">
    <property type="entry name" value="tRNA_bind"/>
    <property type="match status" value="1"/>
</dbReference>
<dbReference type="EC" id="6.1.1.20" evidence="15"/>
<evidence type="ECO:0000256" key="2">
    <source>
        <dbReference type="ARBA" id="ARBA00008653"/>
    </source>
</evidence>
<dbReference type="PANTHER" id="PTHR10947">
    <property type="entry name" value="PHENYLALANYL-TRNA SYNTHETASE BETA CHAIN AND LEUCINE-RICH REPEAT-CONTAINING PROTEIN 47"/>
    <property type="match status" value="1"/>
</dbReference>
<evidence type="ECO:0000259" key="19">
    <source>
        <dbReference type="PROSITE" id="PS51483"/>
    </source>
</evidence>
<dbReference type="SMART" id="SM00896">
    <property type="entry name" value="FDX-ACB"/>
    <property type="match status" value="1"/>
</dbReference>
<name>A0A0D8FSR6_9ACTN</name>
<dbReference type="NCBIfam" id="TIGR00472">
    <property type="entry name" value="pheT_bact"/>
    <property type="match status" value="1"/>
</dbReference>
<dbReference type="GO" id="GO:0000049">
    <property type="term" value="F:tRNA binding"/>
    <property type="evidence" value="ECO:0007669"/>
    <property type="project" value="UniProtKB-UniRule"/>
</dbReference>
<dbReference type="InterPro" id="IPR041616">
    <property type="entry name" value="PheRS_beta_core"/>
</dbReference>
<organism evidence="20 21">
    <name type="scientific">Ferrimicrobium acidiphilum DSM 19497</name>
    <dbReference type="NCBI Taxonomy" id="1121877"/>
    <lineage>
        <taxon>Bacteria</taxon>
        <taxon>Bacillati</taxon>
        <taxon>Actinomycetota</taxon>
        <taxon>Acidimicrobiia</taxon>
        <taxon>Acidimicrobiales</taxon>
        <taxon>Acidimicrobiaceae</taxon>
        <taxon>Ferrimicrobium</taxon>
    </lineage>
</organism>
<feature type="domain" description="TRNA-binding" evidence="17">
    <location>
        <begin position="54"/>
        <end position="163"/>
    </location>
</feature>
<dbReference type="SUPFAM" id="SSF55681">
    <property type="entry name" value="Class II aaRS and biotin synthetases"/>
    <property type="match status" value="1"/>
</dbReference>
<keyword evidence="11 16" id="KW-0694">RNA-binding</keyword>
<dbReference type="GeneID" id="78373050"/>
<evidence type="ECO:0000313" key="21">
    <source>
        <dbReference type="Proteomes" id="UP000032336"/>
    </source>
</evidence>
<comment type="catalytic activity">
    <reaction evidence="14 15">
        <text>tRNA(Phe) + L-phenylalanine + ATP = L-phenylalanyl-tRNA(Phe) + AMP + diphosphate + H(+)</text>
        <dbReference type="Rhea" id="RHEA:19413"/>
        <dbReference type="Rhea" id="RHEA-COMP:9668"/>
        <dbReference type="Rhea" id="RHEA-COMP:9699"/>
        <dbReference type="ChEBI" id="CHEBI:15378"/>
        <dbReference type="ChEBI" id="CHEBI:30616"/>
        <dbReference type="ChEBI" id="CHEBI:33019"/>
        <dbReference type="ChEBI" id="CHEBI:58095"/>
        <dbReference type="ChEBI" id="CHEBI:78442"/>
        <dbReference type="ChEBI" id="CHEBI:78531"/>
        <dbReference type="ChEBI" id="CHEBI:456215"/>
        <dbReference type="EC" id="6.1.1.20"/>
    </reaction>
</comment>
<comment type="cofactor">
    <cofactor evidence="15">
        <name>Mg(2+)</name>
        <dbReference type="ChEBI" id="CHEBI:18420"/>
    </cofactor>
    <text evidence="15">Binds 2 magnesium ions per tetramer.</text>
</comment>
<evidence type="ECO:0000256" key="3">
    <source>
        <dbReference type="ARBA" id="ARBA00011209"/>
    </source>
</evidence>
<dbReference type="PROSITE" id="PS51447">
    <property type="entry name" value="FDX_ACB"/>
    <property type="match status" value="1"/>
</dbReference>
<sequence length="807" mass="86750">MRITLSWLAEFIDLGELFDVGEATHVGPTHAGVRRLVDAMNALGMVVEGVEHAPASLDGVVVGQVVSLEPIEGADRIRATLVDDGIGEAKSVVCGAWNFQVGDKVPWARPGVTLPTGMTLSERRMRGVVSLGMLCSPVEVGVSSEAAGLLILDPDTPVGVEFGEYFGIDDDIVFDLAIEANRPDANCVLGVARDLAAWLRVGFHQPESPGLEVDDTPDPANDAQACDRLLVATLAGIETATFPLRLSRRLRLAGMRSISPVVDASNYVMIELGQPTHPYDKQRLAGETISARFAKAGEQVVTLDGSTRALETTDVVIVDGDDQVVGLAGVMGGLETEVSEATTSVLVEAAHFPASRIARTAKRLNARSEASSRFERGTDPAILELAIARIAELSNLSIVGPLQRRIDTIQSNPAIEVRAARVARILGHQPAGEPLEVLAPDAALARIGFVVEPVGVDYAVTPPSFRPDVTTEIEVIEEIARHFGYQRITSVPLTVATTGGLTDRQQLIRRLKQLLAGLGLFEAWSVTLVSAEERDLAGGASEPIGLADPLVAHESELRQTVLAGLLRSMRTNVARRLHPVALFELGPVVQRPTESAAILPDEKLRIGILIEGADNGLAAIAPALTAISRFFGVEDRLELGEIDAELVGWPQLHPSRRSQLRVEGRLVGVVGELHPRQIPEELEHLVEGRFGYLELDFDPLVELAMPIRQIKVPSSYTASSLDLSFVIDRSVSVDSLLRLIRDAAGVLCVDLAIFDRYEPADDSEHLYLGVRLRLESVDGVVDEGSIQALIEVIDQRSGAIGAHLRRG</sequence>
<dbReference type="Gene3D" id="3.30.56.10">
    <property type="match status" value="2"/>
</dbReference>
<feature type="domain" description="FDX-ACB" evidence="18">
    <location>
        <begin position="714"/>
        <end position="805"/>
    </location>
</feature>
<dbReference type="Pfam" id="PF03483">
    <property type="entry name" value="B3_4"/>
    <property type="match status" value="1"/>
</dbReference>
<reference evidence="20 21" key="1">
    <citation type="submission" date="2015-01" db="EMBL/GenBank/DDBJ databases">
        <title>Draft genome of the acidophilic iron oxidizer Ferrimicrobium acidiphilum strain T23.</title>
        <authorList>
            <person name="Poehlein A."/>
            <person name="Eisen S."/>
            <person name="Schloemann M."/>
            <person name="Johnson B.D."/>
            <person name="Daniel R."/>
            <person name="Muehling M."/>
        </authorList>
    </citation>
    <scope>NUCLEOTIDE SEQUENCE [LARGE SCALE GENOMIC DNA]</scope>
    <source>
        <strain evidence="20 21">T23</strain>
    </source>
</reference>
<dbReference type="InterPro" id="IPR005147">
    <property type="entry name" value="tRNA_synthase_B5-dom"/>
</dbReference>
<dbReference type="STRING" id="1121877.FEAC_19280"/>
<dbReference type="InterPro" id="IPR045864">
    <property type="entry name" value="aa-tRNA-synth_II/BPL/LPL"/>
</dbReference>
<dbReference type="PATRIC" id="fig|1121877.4.peg.2145"/>
<evidence type="ECO:0000259" key="18">
    <source>
        <dbReference type="PROSITE" id="PS51447"/>
    </source>
</evidence>
<evidence type="ECO:0000256" key="12">
    <source>
        <dbReference type="ARBA" id="ARBA00022917"/>
    </source>
</evidence>
<dbReference type="SUPFAM" id="SSF56037">
    <property type="entry name" value="PheT/TilS domain"/>
    <property type="match status" value="1"/>
</dbReference>
<dbReference type="Gene3D" id="3.30.930.10">
    <property type="entry name" value="Bira Bifunctional Protein, Domain 2"/>
    <property type="match status" value="1"/>
</dbReference>
<dbReference type="GO" id="GO:0005524">
    <property type="term" value="F:ATP binding"/>
    <property type="evidence" value="ECO:0007669"/>
    <property type="project" value="UniProtKB-UniRule"/>
</dbReference>
<evidence type="ECO:0000256" key="1">
    <source>
        <dbReference type="ARBA" id="ARBA00004496"/>
    </source>
</evidence>
<evidence type="ECO:0000256" key="7">
    <source>
        <dbReference type="ARBA" id="ARBA00022723"/>
    </source>
</evidence>
<dbReference type="InterPro" id="IPR005146">
    <property type="entry name" value="B3/B4_tRNA-bd"/>
</dbReference>
<gene>
    <name evidence="15 20" type="primary">pheT</name>
    <name evidence="20" type="ORF">FEAC_19280</name>
</gene>
<dbReference type="InterPro" id="IPR004532">
    <property type="entry name" value="Phe-tRNA-ligase_IIc_bsu_bact"/>
</dbReference>
<dbReference type="InterPro" id="IPR009061">
    <property type="entry name" value="DNA-bd_dom_put_sf"/>
</dbReference>
<evidence type="ECO:0000256" key="13">
    <source>
        <dbReference type="ARBA" id="ARBA00023146"/>
    </source>
</evidence>
<dbReference type="InterPro" id="IPR045060">
    <property type="entry name" value="Phe-tRNA-ligase_IIc_bsu"/>
</dbReference>
<feature type="domain" description="B5" evidence="19">
    <location>
        <begin position="410"/>
        <end position="490"/>
    </location>
</feature>
<dbReference type="RefSeq" id="WP_035390315.1">
    <property type="nucleotide sequence ID" value="NZ_JQKF01000023.1"/>
</dbReference>
<keyword evidence="9 15" id="KW-0067">ATP-binding</keyword>
<dbReference type="InterPro" id="IPR033714">
    <property type="entry name" value="tRNA_bind_bactPheRS"/>
</dbReference>
<evidence type="ECO:0000256" key="8">
    <source>
        <dbReference type="ARBA" id="ARBA00022741"/>
    </source>
</evidence>
<accession>A0A0D8FSR6</accession>
<comment type="subcellular location">
    <subcellularLocation>
        <location evidence="1 15">Cytoplasm</location>
    </subcellularLocation>
</comment>
<keyword evidence="8 15" id="KW-0547">Nucleotide-binding</keyword>
<dbReference type="Gene3D" id="3.50.40.10">
    <property type="entry name" value="Phenylalanyl-trna Synthetase, Chain B, domain 3"/>
    <property type="match status" value="1"/>
</dbReference>
<keyword evidence="13 15" id="KW-0030">Aminoacyl-tRNA synthetase</keyword>
<dbReference type="EMBL" id="JXUW01000018">
    <property type="protein sequence ID" value="KJE76318.1"/>
    <property type="molecule type" value="Genomic_DNA"/>
</dbReference>
<evidence type="ECO:0000256" key="6">
    <source>
        <dbReference type="ARBA" id="ARBA00022598"/>
    </source>
</evidence>
<keyword evidence="5 16" id="KW-0820">tRNA-binding</keyword>
<dbReference type="Pfam" id="PF03147">
    <property type="entry name" value="FDX-ACB"/>
    <property type="match status" value="1"/>
</dbReference>
<dbReference type="Pfam" id="PF03484">
    <property type="entry name" value="B5"/>
    <property type="match status" value="1"/>
</dbReference>
<evidence type="ECO:0000256" key="16">
    <source>
        <dbReference type="PROSITE-ProRule" id="PRU00209"/>
    </source>
</evidence>
<keyword evidence="6 15" id="KW-0436">Ligase</keyword>
<feature type="binding site" evidence="15">
    <location>
        <position position="477"/>
    </location>
    <ligand>
        <name>Mg(2+)</name>
        <dbReference type="ChEBI" id="CHEBI:18420"/>
        <note>shared with alpha subunit</note>
    </ligand>
</feature>
<dbReference type="Proteomes" id="UP000032336">
    <property type="component" value="Unassembled WGS sequence"/>
</dbReference>
<keyword evidence="7 15" id="KW-0479">Metal-binding</keyword>
<feature type="binding site" evidence="15">
    <location>
        <position position="468"/>
    </location>
    <ligand>
        <name>Mg(2+)</name>
        <dbReference type="ChEBI" id="CHEBI:18420"/>
        <note>shared with alpha subunit</note>
    </ligand>
</feature>
<evidence type="ECO:0000256" key="5">
    <source>
        <dbReference type="ARBA" id="ARBA00022555"/>
    </source>
</evidence>
<dbReference type="Gene3D" id="2.40.50.140">
    <property type="entry name" value="Nucleic acid-binding proteins"/>
    <property type="match status" value="1"/>
</dbReference>
<protein>
    <recommendedName>
        <fullName evidence="15">Phenylalanine--tRNA ligase beta subunit</fullName>
        <ecNumber evidence="15">6.1.1.20</ecNumber>
    </recommendedName>
    <alternativeName>
        <fullName evidence="15">Phenylalanyl-tRNA synthetase beta subunit</fullName>
        <shortName evidence="15">PheRS</shortName>
    </alternativeName>
</protein>
<dbReference type="InterPro" id="IPR036690">
    <property type="entry name" value="Fdx_antiC-bd_sf"/>
</dbReference>
<keyword evidence="21" id="KW-1185">Reference proteome</keyword>
<dbReference type="SUPFAM" id="SSF50249">
    <property type="entry name" value="Nucleic acid-binding proteins"/>
    <property type="match status" value="1"/>
</dbReference>
<comment type="caution">
    <text evidence="15">Lacks conserved residue(s) required for the propagation of feature annotation.</text>
</comment>
<keyword evidence="10 15" id="KW-0460">Magnesium</keyword>
<evidence type="ECO:0000259" key="17">
    <source>
        <dbReference type="PROSITE" id="PS50886"/>
    </source>
</evidence>
<dbReference type="InterPro" id="IPR002547">
    <property type="entry name" value="tRNA-bd_dom"/>
</dbReference>
<dbReference type="PROSITE" id="PS50886">
    <property type="entry name" value="TRBD"/>
    <property type="match status" value="1"/>
</dbReference>
<dbReference type="GO" id="GO:0004826">
    <property type="term" value="F:phenylalanine-tRNA ligase activity"/>
    <property type="evidence" value="ECO:0007669"/>
    <property type="project" value="UniProtKB-UniRule"/>
</dbReference>
<dbReference type="GO" id="GO:0009328">
    <property type="term" value="C:phenylalanine-tRNA ligase complex"/>
    <property type="evidence" value="ECO:0007669"/>
    <property type="project" value="TreeGrafter"/>
</dbReference>
<evidence type="ECO:0000313" key="20">
    <source>
        <dbReference type="EMBL" id="KJE76318.1"/>
    </source>
</evidence>
<keyword evidence="12 15" id="KW-0648">Protein biosynthesis</keyword>
<evidence type="ECO:0000256" key="10">
    <source>
        <dbReference type="ARBA" id="ARBA00022842"/>
    </source>
</evidence>
<proteinExistence type="inferred from homology"/>
<dbReference type="InterPro" id="IPR020825">
    <property type="entry name" value="Phe-tRNA_synthase-like_B3/B4"/>
</dbReference>
<dbReference type="InterPro" id="IPR005121">
    <property type="entry name" value="Fdx_antiC-bd"/>
</dbReference>
<evidence type="ECO:0000256" key="15">
    <source>
        <dbReference type="HAMAP-Rule" id="MF_00283"/>
    </source>
</evidence>
<dbReference type="PANTHER" id="PTHR10947:SF0">
    <property type="entry name" value="PHENYLALANINE--TRNA LIGASE BETA SUBUNIT"/>
    <property type="match status" value="1"/>
</dbReference>
<comment type="caution">
    <text evidence="20">The sequence shown here is derived from an EMBL/GenBank/DDBJ whole genome shotgun (WGS) entry which is preliminary data.</text>
</comment>
<dbReference type="Pfam" id="PF17759">
    <property type="entry name" value="tRNA_synthFbeta"/>
    <property type="match status" value="1"/>
</dbReference>
<dbReference type="AlphaFoldDB" id="A0A0D8FSR6"/>
<dbReference type="SUPFAM" id="SSF46955">
    <property type="entry name" value="Putative DNA-binding domain"/>
    <property type="match status" value="1"/>
</dbReference>
<dbReference type="GO" id="GO:0006432">
    <property type="term" value="P:phenylalanyl-tRNA aminoacylation"/>
    <property type="evidence" value="ECO:0007669"/>
    <property type="project" value="UniProtKB-UniRule"/>
</dbReference>
<dbReference type="GO" id="GO:0000287">
    <property type="term" value="F:magnesium ion binding"/>
    <property type="evidence" value="ECO:0007669"/>
    <property type="project" value="UniProtKB-UniRule"/>
</dbReference>
<evidence type="ECO:0000256" key="9">
    <source>
        <dbReference type="ARBA" id="ARBA00022840"/>
    </source>
</evidence>
<comment type="subunit">
    <text evidence="3 15">Tetramer of two alpha and two beta subunits.</text>
</comment>
<dbReference type="eggNOG" id="COG0072">
    <property type="taxonomic scope" value="Bacteria"/>
</dbReference>
<dbReference type="SMART" id="SM00873">
    <property type="entry name" value="B3_4"/>
    <property type="match status" value="1"/>
</dbReference>
<dbReference type="OrthoDB" id="9805455at2"/>
<feature type="binding site" evidence="15">
    <location>
        <position position="478"/>
    </location>
    <ligand>
        <name>Mg(2+)</name>
        <dbReference type="ChEBI" id="CHEBI:18420"/>
        <note>shared with alpha subunit</note>
    </ligand>
</feature>
<dbReference type="SMART" id="SM00874">
    <property type="entry name" value="B5"/>
    <property type="match status" value="1"/>
</dbReference>
<comment type="similarity">
    <text evidence="2 15">Belongs to the phenylalanyl-tRNA synthetase beta subunit family. Type 1 subfamily.</text>
</comment>
<evidence type="ECO:0000256" key="11">
    <source>
        <dbReference type="ARBA" id="ARBA00022884"/>
    </source>
</evidence>
<dbReference type="Gene3D" id="3.30.70.380">
    <property type="entry name" value="Ferrodoxin-fold anticodon-binding domain"/>
    <property type="match status" value="1"/>
</dbReference>
<dbReference type="PROSITE" id="PS51483">
    <property type="entry name" value="B5"/>
    <property type="match status" value="1"/>
</dbReference>
<evidence type="ECO:0000256" key="4">
    <source>
        <dbReference type="ARBA" id="ARBA00022490"/>
    </source>
</evidence>
<keyword evidence="4 15" id="KW-0963">Cytoplasm</keyword>